<proteinExistence type="predicted"/>
<evidence type="ECO:0000313" key="1">
    <source>
        <dbReference type="EMBL" id="AWB15539.1"/>
    </source>
</evidence>
<name>A0A2S0T125_ECOLX</name>
<keyword evidence="1" id="KW-0614">Plasmid</keyword>
<protein>
    <submittedName>
        <fullName evidence="1">Uncharacterized protein</fullName>
    </submittedName>
</protein>
<dbReference type="AlphaFoldDB" id="A0A2S0T125"/>
<dbReference type="EMBL" id="MH128771">
    <property type="protein sequence ID" value="AWB15539.1"/>
    <property type="molecule type" value="Genomic_DNA"/>
</dbReference>
<accession>A0A2S0T125</accession>
<reference evidence="1" key="1">
    <citation type="submission" date="2018-03" db="EMBL/GenBank/DDBJ databases">
        <title>Emergence of Tigecycline Resistance in Escherichia coli Co-producing MCR-1 and NDM-5.</title>
        <authorList>
            <person name="Zhang P."/>
            <person name="Wang Q."/>
            <person name="Zhao D."/>
        </authorList>
    </citation>
    <scope>NUCLEOTIDE SEQUENCE</scope>
    <source>
        <strain evidence="1">803DBmcr</strain>
        <plasmid evidence="1">803-DB-mcr</plasmid>
    </source>
</reference>
<organism evidence="1">
    <name type="scientific">Escherichia coli</name>
    <dbReference type="NCBI Taxonomy" id="562"/>
    <lineage>
        <taxon>Bacteria</taxon>
        <taxon>Pseudomonadati</taxon>
        <taxon>Pseudomonadota</taxon>
        <taxon>Gammaproteobacteria</taxon>
        <taxon>Enterobacterales</taxon>
        <taxon>Enterobacteriaceae</taxon>
        <taxon>Escherichia</taxon>
    </lineage>
</organism>
<sequence>MPPLEVARLLLHTSQPRPPEEDVGDLVLGIPEHRLAPVNDRCYAAIVRQDIVGAEIRVHEVPDFGAVLGPKHQLIESLRDGRTDGVVHHSLPVIHMGISNRAYEITPCSVLTDSLRSEWAEPARLAKIGRSDRIHGLRDRLQNSGQFGFRQVLQRDTLCTAGDAIGQALAEFPNVKHFRNRERGRCKVPINITIFVETIGAAIYPQDISTPSYIEAESTRFFALRELHQVGDAVELFDQKLLDRRRGEFRLFHISLPPDERLLRHSPSAVPIGSAVQMRDFR</sequence>
<geneLocation type="plasmid" evidence="1">
    <name>803-DB-mcr</name>
</geneLocation>